<reference evidence="2" key="1">
    <citation type="submission" date="2024-10" db="EMBL/GenBank/DDBJ databases">
        <authorList>
            <person name="Ryan C."/>
        </authorList>
    </citation>
    <scope>NUCLEOTIDE SEQUENCE [LARGE SCALE GENOMIC DNA]</scope>
</reference>
<gene>
    <name evidence="2" type="ORF">URODEC1_LOCUS59422</name>
</gene>
<dbReference type="Proteomes" id="UP001497457">
    <property type="component" value="Chromosome 23rd"/>
</dbReference>
<dbReference type="InterPro" id="IPR029058">
    <property type="entry name" value="AB_hydrolase_fold"/>
</dbReference>
<dbReference type="InterPro" id="IPR013094">
    <property type="entry name" value="AB_hydrolase_3"/>
</dbReference>
<sequence length="303" mass="32583">MRLTPMVADFVIGATRCADGRLNRAALLLLDPPVPAIPVAVPWRGGGGVATRDIAIDPAMNLRGRLFLPSPAAAAGAAPLPVIVFFHGGGFVFFSAASLAFDDDGLAALRFLDDPKNHNHRSAAPFDVSRCFLAGDSAGANIAHHVARRYATNPSFLSNIRLVGVIAIQPFFGGEERTPAEIRLDGAAPIVSMARTDWMWRAFLTPGADRTHEADDAASPATAPGLDSPAFPPVMVAIGGYDPLQDWQRRYGEMLRDRGKDVRVVEYPDAVHIWVLNHTLCARDLMVRIAEFVAESDAGHSCR</sequence>
<feature type="domain" description="Alpha/beta hydrolase fold-3" evidence="1">
    <location>
        <begin position="103"/>
        <end position="275"/>
    </location>
</feature>
<dbReference type="EMBL" id="OZ075133">
    <property type="protein sequence ID" value="CAL4988819.1"/>
    <property type="molecule type" value="Genomic_DNA"/>
</dbReference>
<organism evidence="2 3">
    <name type="scientific">Urochloa decumbens</name>
    <dbReference type="NCBI Taxonomy" id="240449"/>
    <lineage>
        <taxon>Eukaryota</taxon>
        <taxon>Viridiplantae</taxon>
        <taxon>Streptophyta</taxon>
        <taxon>Embryophyta</taxon>
        <taxon>Tracheophyta</taxon>
        <taxon>Spermatophyta</taxon>
        <taxon>Magnoliopsida</taxon>
        <taxon>Liliopsida</taxon>
        <taxon>Poales</taxon>
        <taxon>Poaceae</taxon>
        <taxon>PACMAD clade</taxon>
        <taxon>Panicoideae</taxon>
        <taxon>Panicodae</taxon>
        <taxon>Paniceae</taxon>
        <taxon>Melinidinae</taxon>
        <taxon>Urochloa</taxon>
    </lineage>
</organism>
<dbReference type="Pfam" id="PF07859">
    <property type="entry name" value="Abhydrolase_3"/>
    <property type="match status" value="1"/>
</dbReference>
<dbReference type="InterPro" id="IPR050466">
    <property type="entry name" value="Carboxylest/Gibb_receptor"/>
</dbReference>
<accession>A0ABC9B0J7</accession>
<evidence type="ECO:0000313" key="3">
    <source>
        <dbReference type="Proteomes" id="UP001497457"/>
    </source>
</evidence>
<dbReference type="AlphaFoldDB" id="A0ABC9B0J7"/>
<dbReference type="PANTHER" id="PTHR23024">
    <property type="entry name" value="ARYLACETAMIDE DEACETYLASE"/>
    <property type="match status" value="1"/>
</dbReference>
<dbReference type="PANTHER" id="PTHR23024:SF432">
    <property type="entry name" value="OS11G0239500 PROTEIN"/>
    <property type="match status" value="1"/>
</dbReference>
<dbReference type="SUPFAM" id="SSF53474">
    <property type="entry name" value="alpha/beta-Hydrolases"/>
    <property type="match status" value="1"/>
</dbReference>
<keyword evidence="3" id="KW-1185">Reference proteome</keyword>
<proteinExistence type="predicted"/>
<dbReference type="Gene3D" id="3.40.50.1820">
    <property type="entry name" value="alpha/beta hydrolase"/>
    <property type="match status" value="1"/>
</dbReference>
<protein>
    <recommendedName>
        <fullName evidence="1">Alpha/beta hydrolase fold-3 domain-containing protein</fullName>
    </recommendedName>
</protein>
<evidence type="ECO:0000313" key="2">
    <source>
        <dbReference type="EMBL" id="CAL4988819.1"/>
    </source>
</evidence>
<evidence type="ECO:0000259" key="1">
    <source>
        <dbReference type="Pfam" id="PF07859"/>
    </source>
</evidence>
<name>A0ABC9B0J7_9POAL</name>